<protein>
    <recommendedName>
        <fullName evidence="11">ERCC4 domain-containing protein</fullName>
    </recommendedName>
</protein>
<evidence type="ECO:0000256" key="10">
    <source>
        <dbReference type="ARBA" id="ARBA00023204"/>
    </source>
</evidence>
<reference evidence="12" key="1">
    <citation type="journal article" date="2020" name="Nature">
        <title>Giant virus diversity and host interactions through global metagenomics.</title>
        <authorList>
            <person name="Schulz F."/>
            <person name="Roux S."/>
            <person name="Paez-Espino D."/>
            <person name="Jungbluth S."/>
            <person name="Walsh D.A."/>
            <person name="Denef V.J."/>
            <person name="McMahon K.D."/>
            <person name="Konstantinidis K.T."/>
            <person name="Eloe-Fadrosh E.A."/>
            <person name="Kyrpides N.C."/>
            <person name="Woyke T."/>
        </authorList>
    </citation>
    <scope>NUCLEOTIDE SEQUENCE</scope>
    <source>
        <strain evidence="12">GVMAG-M-3300027963-21</strain>
    </source>
</reference>
<evidence type="ECO:0000256" key="4">
    <source>
        <dbReference type="ARBA" id="ARBA00022723"/>
    </source>
</evidence>
<evidence type="ECO:0000259" key="11">
    <source>
        <dbReference type="SMART" id="SM00891"/>
    </source>
</evidence>
<keyword evidence="4" id="KW-0479">Metal-binding</keyword>
<dbReference type="GO" id="GO:0003677">
    <property type="term" value="F:DNA binding"/>
    <property type="evidence" value="ECO:0007669"/>
    <property type="project" value="InterPro"/>
</dbReference>
<keyword evidence="8" id="KW-0460">Magnesium</keyword>
<dbReference type="GO" id="GO:0008821">
    <property type="term" value="F:crossover junction DNA endonuclease activity"/>
    <property type="evidence" value="ECO:0007669"/>
    <property type="project" value="InterPro"/>
</dbReference>
<organism evidence="12">
    <name type="scientific">viral metagenome</name>
    <dbReference type="NCBI Taxonomy" id="1070528"/>
    <lineage>
        <taxon>unclassified sequences</taxon>
        <taxon>metagenomes</taxon>
        <taxon>organismal metagenomes</taxon>
    </lineage>
</organism>
<dbReference type="GO" id="GO:0048476">
    <property type="term" value="C:Holliday junction resolvase complex"/>
    <property type="evidence" value="ECO:0007669"/>
    <property type="project" value="TreeGrafter"/>
</dbReference>
<keyword evidence="3" id="KW-0540">Nuclease</keyword>
<keyword evidence="10" id="KW-0234">DNA repair</keyword>
<evidence type="ECO:0000256" key="1">
    <source>
        <dbReference type="ARBA" id="ARBA00001946"/>
    </source>
</evidence>
<dbReference type="GO" id="GO:0000727">
    <property type="term" value="P:double-strand break repair via break-induced replication"/>
    <property type="evidence" value="ECO:0007669"/>
    <property type="project" value="TreeGrafter"/>
</dbReference>
<dbReference type="GO" id="GO:0000712">
    <property type="term" value="P:resolution of meiotic recombination intermediates"/>
    <property type="evidence" value="ECO:0007669"/>
    <property type="project" value="TreeGrafter"/>
</dbReference>
<evidence type="ECO:0000256" key="6">
    <source>
        <dbReference type="ARBA" id="ARBA00022763"/>
    </source>
</evidence>
<keyword evidence="7" id="KW-0378">Hydrolase</keyword>
<dbReference type="PANTHER" id="PTHR13451">
    <property type="entry name" value="CLASS II CROSSOVER JUNCTION ENDONUCLEASE MUS81"/>
    <property type="match status" value="1"/>
</dbReference>
<accession>A0A6C0LMW0</accession>
<dbReference type="InterPro" id="IPR033309">
    <property type="entry name" value="Mus81"/>
</dbReference>
<keyword evidence="9" id="KW-0233">DNA recombination</keyword>
<evidence type="ECO:0000256" key="8">
    <source>
        <dbReference type="ARBA" id="ARBA00022842"/>
    </source>
</evidence>
<sequence>MGDSIVITIDVRETSLYNDIMERDLDNYKDRVEIKSENLMLGDIHITYKDLTHIFERKTLQDLQSSITDGRYKEQKARLLSNTSQKFITYIIEGDSILASSTYAKNKPMIQGAYLHTLFRDNIRILYTKNIMETATLILLLSTKILDRPEKFMYEEYTADKCYTDFVKLKKKKMDNIDTKSCFIMQLSQIPMISNVIAKNICAKYSSMRVLMRSLDTDAFQTPEQKIKELCKVDGVGKEKAKQIVKYLFADIEDTDDKDTDDKDTDDADIN</sequence>
<evidence type="ECO:0000256" key="3">
    <source>
        <dbReference type="ARBA" id="ARBA00022722"/>
    </source>
</evidence>
<dbReference type="GO" id="GO:0006308">
    <property type="term" value="P:DNA catabolic process"/>
    <property type="evidence" value="ECO:0007669"/>
    <property type="project" value="InterPro"/>
</dbReference>
<evidence type="ECO:0000256" key="5">
    <source>
        <dbReference type="ARBA" id="ARBA00022759"/>
    </source>
</evidence>
<dbReference type="Gene3D" id="1.10.150.670">
    <property type="entry name" value="Crossover junction endonuclease EME1, DNA-binding domain"/>
    <property type="match status" value="1"/>
</dbReference>
<keyword evidence="5" id="KW-0255">Endonuclease</keyword>
<comment type="cofactor">
    <cofactor evidence="1">
        <name>Mg(2+)</name>
        <dbReference type="ChEBI" id="CHEBI:18420"/>
    </cofactor>
</comment>
<proteinExistence type="inferred from homology"/>
<dbReference type="AlphaFoldDB" id="A0A6C0LMW0"/>
<dbReference type="SUPFAM" id="SSF52980">
    <property type="entry name" value="Restriction endonuclease-like"/>
    <property type="match status" value="1"/>
</dbReference>
<evidence type="ECO:0000256" key="7">
    <source>
        <dbReference type="ARBA" id="ARBA00022801"/>
    </source>
</evidence>
<dbReference type="Pfam" id="PF02732">
    <property type="entry name" value="ERCC4"/>
    <property type="match status" value="1"/>
</dbReference>
<keyword evidence="6" id="KW-0227">DNA damage</keyword>
<dbReference type="SMART" id="SM00891">
    <property type="entry name" value="ERCC4"/>
    <property type="match status" value="1"/>
</dbReference>
<dbReference type="GO" id="GO:0048257">
    <property type="term" value="F:3'-flap endonuclease activity"/>
    <property type="evidence" value="ECO:0007669"/>
    <property type="project" value="TreeGrafter"/>
</dbReference>
<evidence type="ECO:0000256" key="2">
    <source>
        <dbReference type="ARBA" id="ARBA00010015"/>
    </source>
</evidence>
<comment type="similarity">
    <text evidence="2">Belongs to the XPF family.</text>
</comment>
<dbReference type="GO" id="GO:0031573">
    <property type="term" value="P:mitotic intra-S DNA damage checkpoint signaling"/>
    <property type="evidence" value="ECO:0007669"/>
    <property type="project" value="TreeGrafter"/>
</dbReference>
<evidence type="ECO:0000313" key="12">
    <source>
        <dbReference type="EMBL" id="QHU31278.1"/>
    </source>
</evidence>
<dbReference type="GO" id="GO:0005634">
    <property type="term" value="C:nucleus"/>
    <property type="evidence" value="ECO:0007669"/>
    <property type="project" value="TreeGrafter"/>
</dbReference>
<dbReference type="Gene3D" id="3.40.50.10130">
    <property type="match status" value="1"/>
</dbReference>
<dbReference type="EMBL" id="MN740525">
    <property type="protein sequence ID" value="QHU31278.1"/>
    <property type="molecule type" value="Genomic_DNA"/>
</dbReference>
<dbReference type="InterPro" id="IPR042530">
    <property type="entry name" value="EME1/EME2_C"/>
</dbReference>
<name>A0A6C0LMW0_9ZZZZ</name>
<dbReference type="PANTHER" id="PTHR13451:SF0">
    <property type="entry name" value="CROSSOVER JUNCTION ENDONUCLEASE MUS81"/>
    <property type="match status" value="1"/>
</dbReference>
<feature type="domain" description="ERCC4" evidence="11">
    <location>
        <begin position="6"/>
        <end position="96"/>
    </location>
</feature>
<dbReference type="InterPro" id="IPR011335">
    <property type="entry name" value="Restrct_endonuc-II-like"/>
</dbReference>
<dbReference type="SUPFAM" id="SSF47781">
    <property type="entry name" value="RuvA domain 2-like"/>
    <property type="match status" value="1"/>
</dbReference>
<dbReference type="InterPro" id="IPR006166">
    <property type="entry name" value="ERCC4_domain"/>
</dbReference>
<evidence type="ECO:0000256" key="9">
    <source>
        <dbReference type="ARBA" id="ARBA00023172"/>
    </source>
</evidence>
<dbReference type="GO" id="GO:0046872">
    <property type="term" value="F:metal ion binding"/>
    <property type="evidence" value="ECO:0007669"/>
    <property type="project" value="UniProtKB-KW"/>
</dbReference>
<dbReference type="InterPro" id="IPR010994">
    <property type="entry name" value="RuvA_2-like"/>
</dbReference>